<dbReference type="OrthoDB" id="86314at2157"/>
<dbReference type="EMBL" id="FZNQ01000007">
    <property type="protein sequence ID" value="SNR45130.1"/>
    <property type="molecule type" value="Genomic_DNA"/>
</dbReference>
<name>A0A238WEY0_HALVU</name>
<evidence type="ECO:0000256" key="3">
    <source>
        <dbReference type="PROSITE-ProRule" id="PRU00169"/>
    </source>
</evidence>
<dbReference type="PROSITE" id="PS50110">
    <property type="entry name" value="RESPONSE_REGULATORY"/>
    <property type="match status" value="1"/>
</dbReference>
<dbReference type="Pfam" id="PF08663">
    <property type="entry name" value="HalX"/>
    <property type="match status" value="1"/>
</dbReference>
<evidence type="ECO:0000256" key="4">
    <source>
        <dbReference type="SAM" id="Coils"/>
    </source>
</evidence>
<keyword evidence="2" id="KW-0902">Two-component regulatory system</keyword>
<sequence length="187" mass="20881">MGKPNVLVVEDEADIAALYAGFLRERYSVTVATTAAEAIDVVDESFDAVLLDRRLPDGSGDEVLEHIRDRELDCRVAMVTAVEPDFDIIDMGFDLYLTKPVSRSNLLRAIETLLARTEYDDLLQEAAALASKRAVLKSEKPTAQLERNEAYGELLERLEALDADIDDLTESFSMDDYRAMFRDIGEA</sequence>
<accession>A0A238WEY0</accession>
<proteinExistence type="predicted"/>
<dbReference type="InterPro" id="IPR011006">
    <property type="entry name" value="CheY-like_superfamily"/>
</dbReference>
<evidence type="ECO:0000259" key="5">
    <source>
        <dbReference type="PROSITE" id="PS50110"/>
    </source>
</evidence>
<feature type="domain" description="Response regulatory" evidence="5">
    <location>
        <begin position="5"/>
        <end position="114"/>
    </location>
</feature>
<protein>
    <submittedName>
        <fullName evidence="6">Response regulator receiver domain-containing protein</fullName>
    </submittedName>
</protein>
<dbReference type="AlphaFoldDB" id="A0A238WEY0"/>
<reference evidence="6 7" key="1">
    <citation type="submission" date="2017-06" db="EMBL/GenBank/DDBJ databases">
        <authorList>
            <person name="Kim H.J."/>
            <person name="Triplett B.A."/>
        </authorList>
    </citation>
    <scope>NUCLEOTIDE SEQUENCE [LARGE SCALE GENOMIC DNA]</scope>
    <source>
        <strain evidence="6 7">DSM 8800</strain>
    </source>
</reference>
<feature type="coiled-coil region" evidence="4">
    <location>
        <begin position="119"/>
        <end position="171"/>
    </location>
</feature>
<dbReference type="GO" id="GO:0000160">
    <property type="term" value="P:phosphorelay signal transduction system"/>
    <property type="evidence" value="ECO:0007669"/>
    <property type="project" value="UniProtKB-KW"/>
</dbReference>
<dbReference type="InterPro" id="IPR013971">
    <property type="entry name" value="HalX_domain"/>
</dbReference>
<keyword evidence="7" id="KW-1185">Reference proteome</keyword>
<organism evidence="6 7">
    <name type="scientific">Halorubrum vacuolatum</name>
    <name type="common">Natronobacterium vacuolatum</name>
    <dbReference type="NCBI Taxonomy" id="63740"/>
    <lineage>
        <taxon>Archaea</taxon>
        <taxon>Methanobacteriati</taxon>
        <taxon>Methanobacteriota</taxon>
        <taxon>Stenosarchaea group</taxon>
        <taxon>Halobacteria</taxon>
        <taxon>Halobacteriales</taxon>
        <taxon>Haloferacaceae</taxon>
        <taxon>Halorubrum</taxon>
    </lineage>
</organism>
<keyword evidence="1 3" id="KW-0597">Phosphoprotein</keyword>
<keyword evidence="4" id="KW-0175">Coiled coil</keyword>
<evidence type="ECO:0000256" key="1">
    <source>
        <dbReference type="ARBA" id="ARBA00022553"/>
    </source>
</evidence>
<dbReference type="PANTHER" id="PTHR44591">
    <property type="entry name" value="STRESS RESPONSE REGULATOR PROTEIN 1"/>
    <property type="match status" value="1"/>
</dbReference>
<dbReference type="PANTHER" id="PTHR44591:SF14">
    <property type="entry name" value="PROTEIN PILG"/>
    <property type="match status" value="1"/>
</dbReference>
<dbReference type="Gene3D" id="3.40.50.2300">
    <property type="match status" value="1"/>
</dbReference>
<dbReference type="SMART" id="SM00448">
    <property type="entry name" value="REC"/>
    <property type="match status" value="1"/>
</dbReference>
<evidence type="ECO:0000313" key="6">
    <source>
        <dbReference type="EMBL" id="SNR45130.1"/>
    </source>
</evidence>
<gene>
    <name evidence="6" type="ORF">SAMN06264855_10794</name>
</gene>
<dbReference type="SUPFAM" id="SSF52172">
    <property type="entry name" value="CheY-like"/>
    <property type="match status" value="1"/>
</dbReference>
<evidence type="ECO:0000313" key="7">
    <source>
        <dbReference type="Proteomes" id="UP000198397"/>
    </source>
</evidence>
<dbReference type="Proteomes" id="UP000198397">
    <property type="component" value="Unassembled WGS sequence"/>
</dbReference>
<dbReference type="Pfam" id="PF00072">
    <property type="entry name" value="Response_reg"/>
    <property type="match status" value="1"/>
</dbReference>
<feature type="modified residue" description="4-aspartylphosphate" evidence="3">
    <location>
        <position position="52"/>
    </location>
</feature>
<evidence type="ECO:0000256" key="2">
    <source>
        <dbReference type="ARBA" id="ARBA00023012"/>
    </source>
</evidence>
<dbReference type="InterPro" id="IPR050595">
    <property type="entry name" value="Bact_response_regulator"/>
</dbReference>
<dbReference type="RefSeq" id="WP_089384631.1">
    <property type="nucleotide sequence ID" value="NZ_FZNQ01000007.1"/>
</dbReference>
<dbReference type="InterPro" id="IPR001789">
    <property type="entry name" value="Sig_transdc_resp-reg_receiver"/>
</dbReference>